<keyword evidence="13" id="KW-1185">Reference proteome</keyword>
<dbReference type="PANTHER" id="PTHR43429:SF2">
    <property type="entry name" value="PYRIDINE NUCLEOTIDE-DISULFIDE OXIDOREDUCTASE DOMAIN-CONTAINING PROTEIN 1"/>
    <property type="match status" value="1"/>
</dbReference>
<feature type="transmembrane region" description="Helical" evidence="10">
    <location>
        <begin position="69"/>
        <end position="91"/>
    </location>
</feature>
<dbReference type="KEGG" id="ovi:T265_09793"/>
<comment type="cofactor">
    <cofactor evidence="1">
        <name>FAD</name>
        <dbReference type="ChEBI" id="CHEBI:57692"/>
    </cofactor>
</comment>
<dbReference type="Pfam" id="PF07992">
    <property type="entry name" value="Pyr_redox_2"/>
    <property type="match status" value="2"/>
</dbReference>
<protein>
    <recommendedName>
        <fullName evidence="11">FAD/NAD(P)-binding domain-containing protein</fullName>
    </recommendedName>
</protein>
<dbReference type="Gene3D" id="3.50.50.60">
    <property type="entry name" value="FAD/NAD(P)-binding domain"/>
    <property type="match status" value="3"/>
</dbReference>
<evidence type="ECO:0000313" key="13">
    <source>
        <dbReference type="Proteomes" id="UP000054324"/>
    </source>
</evidence>
<comment type="similarity">
    <text evidence="3">Belongs to the Orai family.</text>
</comment>
<name>A0A074Z8X5_OPIVI</name>
<dbReference type="STRING" id="6198.A0A074Z8X5"/>
<evidence type="ECO:0000256" key="3">
    <source>
        <dbReference type="ARBA" id="ARBA00008062"/>
    </source>
</evidence>
<evidence type="ECO:0000256" key="9">
    <source>
        <dbReference type="SAM" id="MobiDB-lite"/>
    </source>
</evidence>
<dbReference type="InterPro" id="IPR023753">
    <property type="entry name" value="FAD/NAD-binding_dom"/>
</dbReference>
<sequence>MHSGDGPVHSQSKRKSFLTPQSLFNLRQFYLKRAKLKTAGRVSALLSGFALVAIIELDTSEAGYKAPPALVAVFTTVSCLLVVVLMLAVMISTCISPHIESYLSIASFVPLEESPHFQLKVFIELAWIFSTVIGIFLFLAVMVLACWVKFWHASESSAIASAAVIIPSLFVFVALSALFYRTLATHAVQQAQRTIERLDLRMDRLEAGQLTSTAQVAEAMSSHDFFDFVIVGGGIAGVVCAETLCELIRPSRFGGGQSKGYDARVALVSATPTVKTTVNLRRITNMIESFDVSEASANVWSETWPGTLEIFCDTVRRLDPTAHLIYLEERGPDSPIRYGRLCLTTGAVPRLIAKENPFVIGLRDTESLAAFQTRLRDTRRMVLVGNGGIATEIAHEVTGCQIVWAIKDNSISTPFLDPAAAKFLLCARELARSSEGSPEPSDGPSKAGDGLGAVQIRRMRYVVDDRNAQQQELVLVPATREGNESAQANPPTTFGAALGPDWAHGRTLRGCLSGNNDNRLLRVVYNVRIESVLSAAEFKAHGGPTTEPFPRNSSSSSIPEDSESWPVYVLLTNGEAYGCDLVVSAVGVEASFQPSRTSFEAKSSEYFGAQFDLAPPSVSGGGVLVNDQMETSVPDVYAAGDCAYANWTWAPHWFQMRLWSQARQMGFQIVLLGLYNGQGLDLTSPDCYLLMRVTPGREYVKCVMRAGRMQGALLIGETDLEETLENLIVNQLDLTHLEDSLLDPDIDLSDYFD</sequence>
<dbReference type="OrthoDB" id="202203at2759"/>
<reference evidence="12 13" key="1">
    <citation type="submission" date="2013-11" db="EMBL/GenBank/DDBJ databases">
        <title>Opisthorchis viverrini - life in the bile duct.</title>
        <authorList>
            <person name="Young N.D."/>
            <person name="Nagarajan N."/>
            <person name="Lin S.J."/>
            <person name="Korhonen P.K."/>
            <person name="Jex A.R."/>
            <person name="Hall R.S."/>
            <person name="Safavi-Hemami H."/>
            <person name="Kaewkong W."/>
            <person name="Bertrand D."/>
            <person name="Gao S."/>
            <person name="Seet Q."/>
            <person name="Wongkham S."/>
            <person name="Teh B.T."/>
            <person name="Wongkham C."/>
            <person name="Intapan P.M."/>
            <person name="Maleewong W."/>
            <person name="Yang X."/>
            <person name="Hu M."/>
            <person name="Wang Z."/>
            <person name="Hofmann A."/>
            <person name="Sternberg P.W."/>
            <person name="Tan P."/>
            <person name="Wang J."/>
            <person name="Gasser R.B."/>
        </authorList>
    </citation>
    <scope>NUCLEOTIDE SEQUENCE [LARGE SCALE GENOMIC DNA]</scope>
</reference>
<keyword evidence="7 10" id="KW-1133">Transmembrane helix</keyword>
<feature type="transmembrane region" description="Helical" evidence="10">
    <location>
        <begin position="159"/>
        <end position="180"/>
    </location>
</feature>
<dbReference type="Gene3D" id="1.20.140.140">
    <property type="entry name" value="Calcium release-activated calcium channel protein Orai"/>
    <property type="match status" value="1"/>
</dbReference>
<evidence type="ECO:0000256" key="8">
    <source>
        <dbReference type="ARBA" id="ARBA00023136"/>
    </source>
</evidence>
<evidence type="ECO:0000256" key="2">
    <source>
        <dbReference type="ARBA" id="ARBA00004141"/>
    </source>
</evidence>
<feature type="compositionally biased region" description="Low complexity" evidence="9">
    <location>
        <begin position="548"/>
        <end position="559"/>
    </location>
</feature>
<evidence type="ECO:0000256" key="4">
    <source>
        <dbReference type="ARBA" id="ARBA00022630"/>
    </source>
</evidence>
<feature type="transmembrane region" description="Helical" evidence="10">
    <location>
        <begin position="125"/>
        <end position="147"/>
    </location>
</feature>
<feature type="transmembrane region" description="Helical" evidence="10">
    <location>
        <begin position="39"/>
        <end position="57"/>
    </location>
</feature>
<dbReference type="Proteomes" id="UP000054324">
    <property type="component" value="Unassembled WGS sequence"/>
</dbReference>
<feature type="domain" description="FAD/NAD(P)-binding" evidence="11">
    <location>
        <begin position="567"/>
        <end position="666"/>
    </location>
</feature>
<dbReference type="InterPro" id="IPR038350">
    <property type="entry name" value="Orai_sf"/>
</dbReference>
<dbReference type="AlphaFoldDB" id="A0A074Z8X5"/>
<dbReference type="InterPro" id="IPR012446">
    <property type="entry name" value="CRAC_channel"/>
</dbReference>
<dbReference type="CTD" id="20323961"/>
<keyword evidence="5 10" id="KW-0812">Transmembrane</keyword>
<evidence type="ECO:0000313" key="12">
    <source>
        <dbReference type="EMBL" id="KER22042.1"/>
    </source>
</evidence>
<evidence type="ECO:0000256" key="10">
    <source>
        <dbReference type="SAM" id="Phobius"/>
    </source>
</evidence>
<keyword evidence="4" id="KW-0285">Flavoprotein</keyword>
<keyword evidence="8 10" id="KW-0472">Membrane</keyword>
<keyword evidence="6" id="KW-0274">FAD</keyword>
<proteinExistence type="inferred from homology"/>
<feature type="region of interest" description="Disordered" evidence="9">
    <location>
        <begin position="540"/>
        <end position="561"/>
    </location>
</feature>
<dbReference type="GO" id="GO:0016020">
    <property type="term" value="C:membrane"/>
    <property type="evidence" value="ECO:0007669"/>
    <property type="project" value="UniProtKB-SubCell"/>
</dbReference>
<dbReference type="PANTHER" id="PTHR43429">
    <property type="entry name" value="PYRIDINE NUCLEOTIDE-DISULFIDE OXIDOREDUCTASE DOMAIN-CONTAINING"/>
    <property type="match status" value="1"/>
</dbReference>
<evidence type="ECO:0000256" key="6">
    <source>
        <dbReference type="ARBA" id="ARBA00022827"/>
    </source>
</evidence>
<evidence type="ECO:0000256" key="1">
    <source>
        <dbReference type="ARBA" id="ARBA00001974"/>
    </source>
</evidence>
<dbReference type="InterPro" id="IPR036188">
    <property type="entry name" value="FAD/NAD-bd_sf"/>
</dbReference>
<dbReference type="EMBL" id="KL596924">
    <property type="protein sequence ID" value="KER22042.1"/>
    <property type="molecule type" value="Genomic_DNA"/>
</dbReference>
<evidence type="ECO:0000256" key="5">
    <source>
        <dbReference type="ARBA" id="ARBA00022692"/>
    </source>
</evidence>
<dbReference type="GeneID" id="20323961"/>
<dbReference type="PRINTS" id="PR00368">
    <property type="entry name" value="FADPNR"/>
</dbReference>
<comment type="subcellular location">
    <subcellularLocation>
        <location evidence="2">Membrane</location>
        <topology evidence="2">Multi-pass membrane protein</topology>
    </subcellularLocation>
</comment>
<organism evidence="12 13">
    <name type="scientific">Opisthorchis viverrini</name>
    <name type="common">Southeast Asian liver fluke</name>
    <dbReference type="NCBI Taxonomy" id="6198"/>
    <lineage>
        <taxon>Eukaryota</taxon>
        <taxon>Metazoa</taxon>
        <taxon>Spiralia</taxon>
        <taxon>Lophotrochozoa</taxon>
        <taxon>Platyhelminthes</taxon>
        <taxon>Trematoda</taxon>
        <taxon>Digenea</taxon>
        <taxon>Opisthorchiida</taxon>
        <taxon>Opisthorchiata</taxon>
        <taxon>Opisthorchiidae</taxon>
        <taxon>Opisthorchis</taxon>
    </lineage>
</organism>
<dbReference type="SUPFAM" id="SSF51905">
    <property type="entry name" value="FAD/NAD(P)-binding domain"/>
    <property type="match status" value="2"/>
</dbReference>
<dbReference type="RefSeq" id="XP_009174231.1">
    <property type="nucleotide sequence ID" value="XM_009175967.1"/>
</dbReference>
<feature type="domain" description="FAD/NAD(P)-binding" evidence="11">
    <location>
        <begin position="226"/>
        <end position="423"/>
    </location>
</feature>
<gene>
    <name evidence="12" type="ORF">T265_09793</name>
</gene>
<accession>A0A074Z8X5</accession>
<evidence type="ECO:0000256" key="7">
    <source>
        <dbReference type="ARBA" id="ARBA00022989"/>
    </source>
</evidence>
<dbReference type="InterPro" id="IPR050260">
    <property type="entry name" value="FAD-bd_OxRdtase"/>
</dbReference>
<dbReference type="GO" id="GO:0016491">
    <property type="term" value="F:oxidoreductase activity"/>
    <property type="evidence" value="ECO:0007669"/>
    <property type="project" value="InterPro"/>
</dbReference>
<dbReference type="Pfam" id="PF07856">
    <property type="entry name" value="Orai-1"/>
    <property type="match status" value="1"/>
</dbReference>
<evidence type="ECO:0000259" key="11">
    <source>
        <dbReference type="Pfam" id="PF07992"/>
    </source>
</evidence>